<protein>
    <submittedName>
        <fullName evidence="1">Uncharacterized protein</fullName>
    </submittedName>
</protein>
<proteinExistence type="predicted"/>
<organism evidence="1 2">
    <name type="scientific">Mycolicibacterium parafortuitum</name>
    <name type="common">Mycobacterium parafortuitum</name>
    <dbReference type="NCBI Taxonomy" id="39692"/>
    <lineage>
        <taxon>Bacteria</taxon>
        <taxon>Bacillati</taxon>
        <taxon>Actinomycetota</taxon>
        <taxon>Actinomycetes</taxon>
        <taxon>Mycobacteriales</taxon>
        <taxon>Mycobacteriaceae</taxon>
        <taxon>Mycolicibacterium</taxon>
    </lineage>
</organism>
<sequence>MPTPVRIAAFVAALVVVFAAAMWVGSAFGPDVVAPDAHPVSGEHPHGSHR</sequence>
<accession>A0A7I7U526</accession>
<dbReference type="EMBL" id="AP022598">
    <property type="protein sequence ID" value="BBY76021.1"/>
    <property type="molecule type" value="Genomic_DNA"/>
</dbReference>
<dbReference type="Proteomes" id="UP000466554">
    <property type="component" value="Chromosome"/>
</dbReference>
<evidence type="ECO:0000313" key="1">
    <source>
        <dbReference type="EMBL" id="BBY76021.1"/>
    </source>
</evidence>
<reference evidence="1 2" key="1">
    <citation type="journal article" date="2019" name="Emerg. Microbes Infect.">
        <title>Comprehensive subspecies identification of 175 nontuberculous mycobacteria species based on 7547 genomic profiles.</title>
        <authorList>
            <person name="Matsumoto Y."/>
            <person name="Kinjo T."/>
            <person name="Motooka D."/>
            <person name="Nabeya D."/>
            <person name="Jung N."/>
            <person name="Uechi K."/>
            <person name="Horii T."/>
            <person name="Iida T."/>
            <person name="Fujita J."/>
            <person name="Nakamura S."/>
        </authorList>
    </citation>
    <scope>NUCLEOTIDE SEQUENCE [LARGE SCALE GENOMIC DNA]</scope>
    <source>
        <strain evidence="1 2">JCM 6367</strain>
    </source>
</reference>
<dbReference type="AlphaFoldDB" id="A0A7I7U526"/>
<name>A0A7I7U526_MYCPF</name>
<evidence type="ECO:0000313" key="2">
    <source>
        <dbReference type="Proteomes" id="UP000466554"/>
    </source>
</evidence>
<gene>
    <name evidence="1" type="ORF">MPRF_29200</name>
</gene>